<dbReference type="GO" id="GO:0016853">
    <property type="term" value="F:isomerase activity"/>
    <property type="evidence" value="ECO:0007669"/>
    <property type="project" value="UniProtKB-KW"/>
</dbReference>
<gene>
    <name evidence="1" type="ORF">E1292_01555</name>
</gene>
<keyword evidence="2" id="KW-1185">Reference proteome</keyword>
<dbReference type="PANTHER" id="PTHR11941">
    <property type="entry name" value="ENOYL-COA HYDRATASE-RELATED"/>
    <property type="match status" value="1"/>
</dbReference>
<dbReference type="AlphaFoldDB" id="A0A4R4WB95"/>
<dbReference type="InterPro" id="IPR001753">
    <property type="entry name" value="Enoyl-CoA_hydra/iso"/>
</dbReference>
<sequence>MIEVTERDEVALITLARPAKLNALTSGMRRDLAAAVRGHGDGKGARGIVVTGTGRAFSAGEDIHQAAGRSLVDEVASFHDMTRAVLETRVPVVAAVNGLAVGGAAEWTLCFDTRIGTPSADYFLPENHIGLSVSNAASYLLPRLVGARALRLVLDSTRMSAQDALAAGLLDEIVAPEALLDAAIARVHHWTAPGTATAVHLGLLRPPVGEVERAFEAETEAARLVEEAGIAQAGMKRFVDRTRRPGRNAPG</sequence>
<dbReference type="GO" id="GO:0006635">
    <property type="term" value="P:fatty acid beta-oxidation"/>
    <property type="evidence" value="ECO:0007669"/>
    <property type="project" value="TreeGrafter"/>
</dbReference>
<proteinExistence type="predicted"/>
<organism evidence="1 2">
    <name type="scientific">Nonomuraea deserti</name>
    <dbReference type="NCBI Taxonomy" id="1848322"/>
    <lineage>
        <taxon>Bacteria</taxon>
        <taxon>Bacillati</taxon>
        <taxon>Actinomycetota</taxon>
        <taxon>Actinomycetes</taxon>
        <taxon>Streptosporangiales</taxon>
        <taxon>Streptosporangiaceae</taxon>
        <taxon>Nonomuraea</taxon>
    </lineage>
</organism>
<dbReference type="InterPro" id="IPR029045">
    <property type="entry name" value="ClpP/crotonase-like_dom_sf"/>
</dbReference>
<dbReference type="Pfam" id="PF00378">
    <property type="entry name" value="ECH_1"/>
    <property type="match status" value="1"/>
</dbReference>
<evidence type="ECO:0000313" key="1">
    <source>
        <dbReference type="EMBL" id="TDD12555.1"/>
    </source>
</evidence>
<comment type="caution">
    <text evidence="1">The sequence shown here is derived from an EMBL/GenBank/DDBJ whole genome shotgun (WGS) entry which is preliminary data.</text>
</comment>
<dbReference type="SUPFAM" id="SSF52096">
    <property type="entry name" value="ClpP/crotonase"/>
    <property type="match status" value="1"/>
</dbReference>
<name>A0A4R4WB95_9ACTN</name>
<dbReference type="PANTHER" id="PTHR11941:SF54">
    <property type="entry name" value="ENOYL-COA HYDRATASE, MITOCHONDRIAL"/>
    <property type="match status" value="1"/>
</dbReference>
<accession>A0A4R4WB95</accession>
<dbReference type="EMBL" id="SMKO01000002">
    <property type="protein sequence ID" value="TDD12555.1"/>
    <property type="molecule type" value="Genomic_DNA"/>
</dbReference>
<dbReference type="Proteomes" id="UP000295258">
    <property type="component" value="Unassembled WGS sequence"/>
</dbReference>
<evidence type="ECO:0000313" key="2">
    <source>
        <dbReference type="Proteomes" id="UP000295258"/>
    </source>
</evidence>
<keyword evidence="1" id="KW-0413">Isomerase</keyword>
<dbReference type="Gene3D" id="3.90.226.10">
    <property type="entry name" value="2-enoyl-CoA Hydratase, Chain A, domain 1"/>
    <property type="match status" value="1"/>
</dbReference>
<dbReference type="RefSeq" id="WP_132591195.1">
    <property type="nucleotide sequence ID" value="NZ_SMKO01000002.1"/>
</dbReference>
<dbReference type="CDD" id="cd06558">
    <property type="entry name" value="crotonase-like"/>
    <property type="match status" value="1"/>
</dbReference>
<protein>
    <submittedName>
        <fullName evidence="1">Enoyl-CoA hydratase/isomerase family protein</fullName>
    </submittedName>
</protein>
<reference evidence="1 2" key="1">
    <citation type="submission" date="2019-03" db="EMBL/GenBank/DDBJ databases">
        <title>Draft genome sequences of novel Actinobacteria.</title>
        <authorList>
            <person name="Sahin N."/>
            <person name="Ay H."/>
            <person name="Saygin H."/>
        </authorList>
    </citation>
    <scope>NUCLEOTIDE SEQUENCE [LARGE SCALE GENOMIC DNA]</scope>
    <source>
        <strain evidence="1 2">KC310</strain>
    </source>
</reference>